<dbReference type="Proteomes" id="UP000199645">
    <property type="component" value="Unassembled WGS sequence"/>
</dbReference>
<evidence type="ECO:0000313" key="3">
    <source>
        <dbReference type="Proteomes" id="UP000199645"/>
    </source>
</evidence>
<dbReference type="AlphaFoldDB" id="A0A1I2IYI2"/>
<name>A0A1I2IYI2_9ACTN</name>
<evidence type="ECO:0000313" key="2">
    <source>
        <dbReference type="EMBL" id="SFF47495.1"/>
    </source>
</evidence>
<dbReference type="STRING" id="35752.SAMN05421541_11169"/>
<evidence type="ECO:0000259" key="1">
    <source>
        <dbReference type="Pfam" id="PF08447"/>
    </source>
</evidence>
<sequence length="180" mass="20457">MKNTRVRPTGRERTFSEDELIVTKTDPRGSITYANDVFLRMSALHEEDALGQPHNLIRHPDMPRAVFKLLWDTLKDRREMFAYVVNLAADGAHYWVFAHVTPSYDDTGRVVGYHSNRRVPSRSAVTAADDLYRVLRAAESRHDRPQDAVAAGHAALQQILAERNRTYDELVWDLSAGGAR</sequence>
<keyword evidence="3" id="KW-1185">Reference proteome</keyword>
<proteinExistence type="predicted"/>
<feature type="domain" description="PAS fold-3" evidence="1">
    <location>
        <begin position="32"/>
        <end position="114"/>
    </location>
</feature>
<organism evidence="2 3">
    <name type="scientific">Actinoplanes philippinensis</name>
    <dbReference type="NCBI Taxonomy" id="35752"/>
    <lineage>
        <taxon>Bacteria</taxon>
        <taxon>Bacillati</taxon>
        <taxon>Actinomycetota</taxon>
        <taxon>Actinomycetes</taxon>
        <taxon>Micromonosporales</taxon>
        <taxon>Micromonosporaceae</taxon>
        <taxon>Actinoplanes</taxon>
    </lineage>
</organism>
<dbReference type="Pfam" id="PF08447">
    <property type="entry name" value="PAS_3"/>
    <property type="match status" value="1"/>
</dbReference>
<dbReference type="RefSeq" id="WP_093619012.1">
    <property type="nucleotide sequence ID" value="NZ_BOMT01000062.1"/>
</dbReference>
<reference evidence="2 3" key="1">
    <citation type="submission" date="2016-10" db="EMBL/GenBank/DDBJ databases">
        <authorList>
            <person name="de Groot N.N."/>
        </authorList>
    </citation>
    <scope>NUCLEOTIDE SEQUENCE [LARGE SCALE GENOMIC DNA]</scope>
    <source>
        <strain evidence="2 3">DSM 43019</strain>
    </source>
</reference>
<dbReference type="InterPro" id="IPR013655">
    <property type="entry name" value="PAS_fold_3"/>
</dbReference>
<dbReference type="InterPro" id="IPR000014">
    <property type="entry name" value="PAS"/>
</dbReference>
<dbReference type="EMBL" id="FONV01000011">
    <property type="protein sequence ID" value="SFF47495.1"/>
    <property type="molecule type" value="Genomic_DNA"/>
</dbReference>
<dbReference type="Gene3D" id="3.30.450.20">
    <property type="entry name" value="PAS domain"/>
    <property type="match status" value="1"/>
</dbReference>
<protein>
    <submittedName>
        <fullName evidence="2">PAS domain S-box-containing protein</fullName>
    </submittedName>
</protein>
<gene>
    <name evidence="2" type="ORF">SAMN05421541_11169</name>
</gene>
<dbReference type="NCBIfam" id="TIGR00229">
    <property type="entry name" value="sensory_box"/>
    <property type="match status" value="1"/>
</dbReference>
<dbReference type="CDD" id="cd00130">
    <property type="entry name" value="PAS"/>
    <property type="match status" value="1"/>
</dbReference>
<accession>A0A1I2IYI2</accession>
<dbReference type="InterPro" id="IPR035965">
    <property type="entry name" value="PAS-like_dom_sf"/>
</dbReference>
<dbReference type="OrthoDB" id="266313at2"/>
<dbReference type="SUPFAM" id="SSF55785">
    <property type="entry name" value="PYP-like sensor domain (PAS domain)"/>
    <property type="match status" value="1"/>
</dbReference>